<gene>
    <name evidence="2" type="ORF">EHYA_09657</name>
</gene>
<dbReference type="EMBL" id="BIFH01000054">
    <property type="protein sequence ID" value="GCE01883.1"/>
    <property type="molecule type" value="Genomic_DNA"/>
</dbReference>
<feature type="compositionally biased region" description="Polar residues" evidence="1">
    <location>
        <begin position="469"/>
        <end position="478"/>
    </location>
</feature>
<evidence type="ECO:0000313" key="2">
    <source>
        <dbReference type="EMBL" id="GCE01883.1"/>
    </source>
</evidence>
<accession>A0A401Z4V9</accession>
<organism evidence="2 3">
    <name type="scientific">Embleya hyalina</name>
    <dbReference type="NCBI Taxonomy" id="516124"/>
    <lineage>
        <taxon>Bacteria</taxon>
        <taxon>Bacillati</taxon>
        <taxon>Actinomycetota</taxon>
        <taxon>Actinomycetes</taxon>
        <taxon>Kitasatosporales</taxon>
        <taxon>Streptomycetaceae</taxon>
        <taxon>Embleya</taxon>
    </lineage>
</organism>
<keyword evidence="3" id="KW-1185">Reference proteome</keyword>
<feature type="region of interest" description="Disordered" evidence="1">
    <location>
        <begin position="837"/>
        <end position="920"/>
    </location>
</feature>
<evidence type="ECO:0000256" key="1">
    <source>
        <dbReference type="SAM" id="MobiDB-lite"/>
    </source>
</evidence>
<feature type="compositionally biased region" description="Pro residues" evidence="1">
    <location>
        <begin position="897"/>
        <end position="908"/>
    </location>
</feature>
<feature type="compositionally biased region" description="Basic and acidic residues" evidence="1">
    <location>
        <begin position="479"/>
        <end position="494"/>
    </location>
</feature>
<evidence type="ECO:0000313" key="3">
    <source>
        <dbReference type="Proteomes" id="UP000286931"/>
    </source>
</evidence>
<feature type="compositionally biased region" description="Basic and acidic residues" evidence="1">
    <location>
        <begin position="450"/>
        <end position="468"/>
    </location>
</feature>
<dbReference type="RefSeq" id="WP_126643456.1">
    <property type="nucleotide sequence ID" value="NZ_BIFH01000054.1"/>
</dbReference>
<feature type="compositionally biased region" description="Low complexity" evidence="1">
    <location>
        <begin position="401"/>
        <end position="429"/>
    </location>
</feature>
<proteinExistence type="predicted"/>
<feature type="compositionally biased region" description="Low complexity" evidence="1">
    <location>
        <begin position="439"/>
        <end position="449"/>
    </location>
</feature>
<feature type="compositionally biased region" description="Low complexity" evidence="1">
    <location>
        <begin position="909"/>
        <end position="920"/>
    </location>
</feature>
<dbReference type="AlphaFoldDB" id="A0A401Z4V9"/>
<sequence length="920" mass="97609">MVRQPRSRSVDWLWWATSSGELQPFLDHPDHDQQEIAREKSAVAVQLARLGDPLVDCLAAIAPDVLADALWRLPNPTRTDTLRALRVPPARRPTPAIAEHALKRLRKQTASVRGYTAQVVTLPVLRVLLPATLDTDSGALDGEILESLKTSGFTPDLVRLTALADWGFSCQAAALLRLALTEADLALPGWPADVITDIVAACRRFEDFCRNRLCGGEEPPSPLRSLDDALGRARAAADSITAAVAAGRAPEDADLTMLTHVGPAVTEAREAVGALVGAEPDTLPEDRPGLAATITAHEAAVHARELADVDRFRHLAGPPAHEPAINELRELAADLSERHENWTPDDRRRVCALADLGALIDAIAADRDDGVDELAETVRPHLPDPTIVNAALRGRLSWHRTSAPAPNTEAETTTEAAPSHAPEPLAEPAADTEEPPEAPAAAEIASPETEGTREDRVEPVERDEDEKATSGTDANDTTARTERAERDGQTERTGRPGAAGRNDPADPPPPTGPDPESVALLGELIGRGDYASAHAHAVDDPERLSALRALALADGARSDTGALAMSLRDELDEMAMRSPGHDRATQLLTVAAAARAAVLCGHSTYGLLQEAAAGLSDLPAVATLARHIATGSAQGLLGGSRNLGALAALAEAEEGAATCAADAAEALLHPRHLRFPRATSIAQLWWRPEDGLLGRMLRLAGGNDRRDLEEVAETLRRLTKHHELENRLSAIDEEFRNGKGHRLEGPARRRLLEYARESLGTVGRWVDAMRRVVETEAEAESWIAGPLTDLRHTLIADRPEAERELADLAAHTGDPVAAGAARAAAASLAATLDLLDGRPLTGPEPAPASILGTPPEPTPAADHPTEPPPASAALARTTFDPGLDETPPTALTAARIPPRPTDPPPPDPTAATRLLPPDAH</sequence>
<comment type="caution">
    <text evidence="2">The sequence shown here is derived from an EMBL/GenBank/DDBJ whole genome shotgun (WGS) entry which is preliminary data.</text>
</comment>
<reference evidence="2 3" key="1">
    <citation type="submission" date="2018-12" db="EMBL/GenBank/DDBJ databases">
        <title>Draft genome sequence of Embleya hyalina NBRC 13850T.</title>
        <authorList>
            <person name="Komaki H."/>
            <person name="Hosoyama A."/>
            <person name="Kimura A."/>
            <person name="Ichikawa N."/>
            <person name="Tamura T."/>
        </authorList>
    </citation>
    <scope>NUCLEOTIDE SEQUENCE [LARGE SCALE GENOMIC DNA]</scope>
    <source>
        <strain evidence="2 3">NBRC 13850</strain>
    </source>
</reference>
<name>A0A401Z4V9_9ACTN</name>
<dbReference type="OrthoDB" id="6951663at2"/>
<protein>
    <submittedName>
        <fullName evidence="2">Uncharacterized protein</fullName>
    </submittedName>
</protein>
<feature type="region of interest" description="Disordered" evidence="1">
    <location>
        <begin position="398"/>
        <end position="518"/>
    </location>
</feature>
<dbReference type="Proteomes" id="UP000286931">
    <property type="component" value="Unassembled WGS sequence"/>
</dbReference>